<sequence length="300" mass="32635">MPVGPPSSAIHLHTAASADPSQPTPRTPTNITIHPVALLSILDHYLRRTETQERVIGTLLGVRNENEIEVRSSFAVLHSETDEQVAVDMEYHRTMYELHHKVNPKEVIVGWYSTGFNLNTYSALIQNFYSQETAPHPAILVSVNTGVEEGQEAGVTAFISSPVGVYPKPENCVFVPVPVELRFHDAERSGLDLLTSTAATPSLTSPQPVADVEIIERSILSVQSMLDRVLSYVQAVLSGEKEGDAAIGRYLMDTLGAATEDLEKSGFNSSLQDTLMISYLANLVRSQAEVSARLALATAP</sequence>
<dbReference type="Pfam" id="PF13012">
    <property type="entry name" value="MitMem_reg"/>
    <property type="match status" value="1"/>
</dbReference>
<comment type="subcellular location">
    <subcellularLocation>
        <location evidence="4">Cytoplasm</location>
    </subcellularLocation>
</comment>
<dbReference type="GO" id="GO:0033290">
    <property type="term" value="C:eukaryotic 48S preinitiation complex"/>
    <property type="evidence" value="ECO:0007669"/>
    <property type="project" value="UniProtKB-UniRule"/>
</dbReference>
<dbReference type="Gene3D" id="3.40.140.10">
    <property type="entry name" value="Cytidine Deaminase, domain 2"/>
    <property type="match status" value="1"/>
</dbReference>
<dbReference type="EMBL" id="JAACJK010000109">
    <property type="protein sequence ID" value="KAF5333490.1"/>
    <property type="molecule type" value="Genomic_DNA"/>
</dbReference>
<dbReference type="GO" id="GO:0071541">
    <property type="term" value="C:eukaryotic translation initiation factor 3 complex, eIF3m"/>
    <property type="evidence" value="ECO:0007669"/>
    <property type="project" value="TreeGrafter"/>
</dbReference>
<reference evidence="6 7" key="1">
    <citation type="journal article" date="2020" name="ISME J.">
        <title>Uncovering the hidden diversity of litter-decomposition mechanisms in mushroom-forming fungi.</title>
        <authorList>
            <person name="Floudas D."/>
            <person name="Bentzer J."/>
            <person name="Ahren D."/>
            <person name="Johansson T."/>
            <person name="Persson P."/>
            <person name="Tunlid A."/>
        </authorList>
    </citation>
    <scope>NUCLEOTIDE SEQUENCE [LARGE SCALE GENOMIC DNA]</scope>
    <source>
        <strain evidence="6 7">CBS 175.51</strain>
    </source>
</reference>
<dbReference type="CDD" id="cd08064">
    <property type="entry name" value="MPN_eIF3f"/>
    <property type="match status" value="1"/>
</dbReference>
<dbReference type="GO" id="GO:0008237">
    <property type="term" value="F:metallopeptidase activity"/>
    <property type="evidence" value="ECO:0007669"/>
    <property type="project" value="InterPro"/>
</dbReference>
<accession>A0A8H5FDU4</accession>
<comment type="caution">
    <text evidence="6">The sequence shown here is derived from an EMBL/GenBank/DDBJ whole genome shotgun (WGS) entry which is preliminary data.</text>
</comment>
<dbReference type="GO" id="GO:0031369">
    <property type="term" value="F:translation initiation factor binding"/>
    <property type="evidence" value="ECO:0007669"/>
    <property type="project" value="InterPro"/>
</dbReference>
<keyword evidence="2 4" id="KW-0396">Initiation factor</keyword>
<dbReference type="InterPro" id="IPR024969">
    <property type="entry name" value="EIF3F/CSN6-like_C"/>
</dbReference>
<name>A0A8H5FDU4_9AGAR</name>
<dbReference type="SMART" id="SM00232">
    <property type="entry name" value="JAB_MPN"/>
    <property type="match status" value="1"/>
</dbReference>
<evidence type="ECO:0000256" key="4">
    <source>
        <dbReference type="HAMAP-Rule" id="MF_03005"/>
    </source>
</evidence>
<keyword evidence="1 4" id="KW-0963">Cytoplasm</keyword>
<dbReference type="Proteomes" id="UP000541558">
    <property type="component" value="Unassembled WGS sequence"/>
</dbReference>
<dbReference type="PROSITE" id="PS50249">
    <property type="entry name" value="MPN"/>
    <property type="match status" value="1"/>
</dbReference>
<proteinExistence type="inferred from homology"/>
<evidence type="ECO:0000313" key="7">
    <source>
        <dbReference type="Proteomes" id="UP000541558"/>
    </source>
</evidence>
<protein>
    <recommendedName>
        <fullName evidence="4">Eukaryotic translation initiation factor 3 subunit F</fullName>
        <shortName evidence="4">eIF3f</shortName>
    </recommendedName>
</protein>
<organism evidence="6 7">
    <name type="scientific">Ephemerocybe angulata</name>
    <dbReference type="NCBI Taxonomy" id="980116"/>
    <lineage>
        <taxon>Eukaryota</taxon>
        <taxon>Fungi</taxon>
        <taxon>Dikarya</taxon>
        <taxon>Basidiomycota</taxon>
        <taxon>Agaricomycotina</taxon>
        <taxon>Agaricomycetes</taxon>
        <taxon>Agaricomycetidae</taxon>
        <taxon>Agaricales</taxon>
        <taxon>Agaricineae</taxon>
        <taxon>Psathyrellaceae</taxon>
        <taxon>Ephemerocybe</taxon>
    </lineage>
</organism>
<dbReference type="PANTHER" id="PTHR10540">
    <property type="entry name" value="EUKARYOTIC TRANSLATION INITIATION FACTOR 3 SUBUNIT F-RELATED"/>
    <property type="match status" value="1"/>
</dbReference>
<feature type="domain" description="MPN" evidence="5">
    <location>
        <begin position="31"/>
        <end position="164"/>
    </location>
</feature>
<comment type="subunit">
    <text evidence="4">Component of the eukaryotic translation initiation factor 3 (eIF-3) complex.</text>
</comment>
<evidence type="ECO:0000259" key="5">
    <source>
        <dbReference type="PROSITE" id="PS50249"/>
    </source>
</evidence>
<evidence type="ECO:0000256" key="1">
    <source>
        <dbReference type="ARBA" id="ARBA00022490"/>
    </source>
</evidence>
<comment type="function">
    <text evidence="4">Component of the eukaryotic translation initiation factor 3 (eIF-3) complex, which is involved in protein synthesis of a specialized repertoire of mRNAs and, together with other initiation factors, stimulates binding of mRNA and methionyl-tRNAi to the 40S ribosome. The eIF-3 complex specifically targets and initiates translation of a subset of mRNAs involved in cell proliferation.</text>
</comment>
<dbReference type="HAMAP" id="MF_03005">
    <property type="entry name" value="eIF3f"/>
    <property type="match status" value="1"/>
</dbReference>
<keyword evidence="3 4" id="KW-0648">Protein biosynthesis</keyword>
<dbReference type="InterPro" id="IPR027531">
    <property type="entry name" value="eIF3f"/>
</dbReference>
<dbReference type="InterPro" id="IPR000555">
    <property type="entry name" value="JAMM/MPN+_dom"/>
</dbReference>
<dbReference type="Pfam" id="PF01398">
    <property type="entry name" value="JAB"/>
    <property type="match status" value="1"/>
</dbReference>
<dbReference type="GO" id="GO:0001732">
    <property type="term" value="P:formation of cytoplasmic translation initiation complex"/>
    <property type="evidence" value="ECO:0007669"/>
    <property type="project" value="UniProtKB-UniRule"/>
</dbReference>
<keyword evidence="7" id="KW-1185">Reference proteome</keyword>
<dbReference type="GO" id="GO:0003743">
    <property type="term" value="F:translation initiation factor activity"/>
    <property type="evidence" value="ECO:0007669"/>
    <property type="project" value="UniProtKB-UniRule"/>
</dbReference>
<evidence type="ECO:0000256" key="2">
    <source>
        <dbReference type="ARBA" id="ARBA00022540"/>
    </source>
</evidence>
<evidence type="ECO:0000256" key="3">
    <source>
        <dbReference type="ARBA" id="ARBA00022917"/>
    </source>
</evidence>
<dbReference type="PANTHER" id="PTHR10540:SF6">
    <property type="entry name" value="EUKARYOTIC TRANSLATION INITIATION FACTOR 3 SUBUNIT F"/>
    <property type="match status" value="1"/>
</dbReference>
<dbReference type="GO" id="GO:0016282">
    <property type="term" value="C:eukaryotic 43S preinitiation complex"/>
    <property type="evidence" value="ECO:0007669"/>
    <property type="project" value="UniProtKB-UniRule"/>
</dbReference>
<dbReference type="OrthoDB" id="25498at2759"/>
<dbReference type="InterPro" id="IPR037518">
    <property type="entry name" value="MPN"/>
</dbReference>
<evidence type="ECO:0000313" key="6">
    <source>
        <dbReference type="EMBL" id="KAF5333490.1"/>
    </source>
</evidence>
<gene>
    <name evidence="6" type="ORF">D9611_002526</name>
</gene>
<comment type="similarity">
    <text evidence="4">Belongs to the eIF-3 subunit F family.</text>
</comment>
<dbReference type="AlphaFoldDB" id="A0A8H5FDU4"/>